<gene>
    <name evidence="2" type="ORF">GCM10010211_52470</name>
</gene>
<feature type="region of interest" description="Disordered" evidence="1">
    <location>
        <begin position="172"/>
        <end position="318"/>
    </location>
</feature>
<proteinExistence type="predicted"/>
<evidence type="ECO:0000256" key="1">
    <source>
        <dbReference type="SAM" id="MobiDB-lite"/>
    </source>
</evidence>
<sequence>MTVIQLRSPAEEFARFLTDLGRLLDPAAGWYGVFVQRDPEGLRACLEGREVPHWDVVESLLHDLATQHGDAAVRTMGPRARRLYARAVAGHDAQPGGRPALRDRLAVMVREQRQAAARSSELRVAARFAQDPAEGERLSRELAWAQDDHLRAGARVRELRARLASLEEAGEGARAAAPGGDAAAAAGDAPARGGGSPAREGETRAGEAAPPAPEGDAPAAEAASLAAEGAAPARTAKSPARKDKAAGRPRGARFAGLEVADEPAPADDRPTPDGPAAAPAASGPAPRGARFAGAYAAPGGGPEDGPGGDAPGGAADPGVRRCAARTAYRLAHHRPPGEDGPAYVEICTAAARPAAELPYLLDELEIAGLTADIPTLLWEVACLPPDGLAAATEALVAAGRPADGSALLRQSVARPVAEVGRTALALLDRGRPEQAGELLAALVRARTPDDAAAVAAADPVTLGPLLLEAARTVSPSRHGDVARALRAAGHPAPR</sequence>
<feature type="compositionally biased region" description="Low complexity" evidence="1">
    <location>
        <begin position="206"/>
        <end position="234"/>
    </location>
</feature>
<evidence type="ECO:0000313" key="3">
    <source>
        <dbReference type="Proteomes" id="UP000654471"/>
    </source>
</evidence>
<name>A0ABQ2VEL1_9ACTN</name>
<evidence type="ECO:0008006" key="4">
    <source>
        <dbReference type="Google" id="ProtNLM"/>
    </source>
</evidence>
<reference evidence="3" key="1">
    <citation type="journal article" date="2019" name="Int. J. Syst. Evol. Microbiol.">
        <title>The Global Catalogue of Microorganisms (GCM) 10K type strain sequencing project: providing services to taxonomists for standard genome sequencing and annotation.</title>
        <authorList>
            <consortium name="The Broad Institute Genomics Platform"/>
            <consortium name="The Broad Institute Genome Sequencing Center for Infectious Disease"/>
            <person name="Wu L."/>
            <person name="Ma J."/>
        </authorList>
    </citation>
    <scope>NUCLEOTIDE SEQUENCE [LARGE SCALE GENOMIC DNA]</scope>
    <source>
        <strain evidence="3">JCM 3399</strain>
    </source>
</reference>
<dbReference type="Proteomes" id="UP000654471">
    <property type="component" value="Unassembled WGS sequence"/>
</dbReference>
<evidence type="ECO:0000313" key="2">
    <source>
        <dbReference type="EMBL" id="GGU79906.1"/>
    </source>
</evidence>
<protein>
    <recommendedName>
        <fullName evidence="4">UL36 very large tegument protein</fullName>
    </recommendedName>
</protein>
<comment type="caution">
    <text evidence="2">The sequence shown here is derived from an EMBL/GenBank/DDBJ whole genome shotgun (WGS) entry which is preliminary data.</text>
</comment>
<keyword evidence="3" id="KW-1185">Reference proteome</keyword>
<feature type="compositionally biased region" description="Gly residues" evidence="1">
    <location>
        <begin position="298"/>
        <end position="311"/>
    </location>
</feature>
<dbReference type="RefSeq" id="WP_189303890.1">
    <property type="nucleotide sequence ID" value="NZ_BMRP01000020.1"/>
</dbReference>
<feature type="compositionally biased region" description="Low complexity" evidence="1">
    <location>
        <begin position="274"/>
        <end position="297"/>
    </location>
</feature>
<dbReference type="EMBL" id="BMRP01000020">
    <property type="protein sequence ID" value="GGU79906.1"/>
    <property type="molecule type" value="Genomic_DNA"/>
</dbReference>
<feature type="compositionally biased region" description="Low complexity" evidence="1">
    <location>
        <begin position="172"/>
        <end position="191"/>
    </location>
</feature>
<accession>A0ABQ2VEL1</accession>
<organism evidence="2 3">
    <name type="scientific">Streptomyces albospinus</name>
    <dbReference type="NCBI Taxonomy" id="285515"/>
    <lineage>
        <taxon>Bacteria</taxon>
        <taxon>Bacillati</taxon>
        <taxon>Actinomycetota</taxon>
        <taxon>Actinomycetes</taxon>
        <taxon>Kitasatosporales</taxon>
        <taxon>Streptomycetaceae</taxon>
        <taxon>Streptomyces</taxon>
    </lineage>
</organism>